<dbReference type="GO" id="GO:0005975">
    <property type="term" value="P:carbohydrate metabolic process"/>
    <property type="evidence" value="ECO:0007669"/>
    <property type="project" value="InterPro"/>
</dbReference>
<protein>
    <recommendedName>
        <fullName evidence="4">mannose-6-phosphate isomerase</fullName>
        <ecNumber evidence="4">5.3.1.8</ecNumber>
    </recommendedName>
</protein>
<evidence type="ECO:0000256" key="2">
    <source>
        <dbReference type="ARBA" id="ARBA00004666"/>
    </source>
</evidence>
<comment type="pathway">
    <text evidence="2">Nucleotide-sugar biosynthesis; GDP-alpha-D-mannose biosynthesis; alpha-D-mannose 1-phosphate from D-fructose 6-phosphate: step 1/2.</text>
</comment>
<dbReference type="InterPro" id="IPR014710">
    <property type="entry name" value="RmlC-like_jellyroll"/>
</dbReference>
<dbReference type="EC" id="5.3.1.8" evidence="4"/>
<dbReference type="AlphaFoldDB" id="A0A9P1DZI7"/>
<dbReference type="PANTHER" id="PTHR10309">
    <property type="entry name" value="MANNOSE-6-PHOSPHATE ISOMERASE"/>
    <property type="match status" value="1"/>
</dbReference>
<comment type="caution">
    <text evidence="12">The sequence shown here is derived from an EMBL/GenBank/DDBJ whole genome shotgun (WGS) entry which is preliminary data.</text>
</comment>
<comment type="catalytic activity">
    <reaction evidence="1">
        <text>D-mannose 6-phosphate = D-fructose 6-phosphate</text>
        <dbReference type="Rhea" id="RHEA:12356"/>
        <dbReference type="ChEBI" id="CHEBI:58735"/>
        <dbReference type="ChEBI" id="CHEBI:61527"/>
        <dbReference type="EC" id="5.3.1.8"/>
    </reaction>
</comment>
<dbReference type="InterPro" id="IPR046458">
    <property type="entry name" value="PMI_typeI_hel"/>
</dbReference>
<keyword evidence="7" id="KW-0413">Isomerase</keyword>
<name>A0A9P1DZI7_CUSEU</name>
<comment type="similarity">
    <text evidence="3">Belongs to the mannose-6-phosphate isomerase type 1 family.</text>
</comment>
<dbReference type="GO" id="GO:0009298">
    <property type="term" value="P:GDP-mannose biosynthetic process"/>
    <property type="evidence" value="ECO:0007669"/>
    <property type="project" value="InterPro"/>
</dbReference>
<evidence type="ECO:0000259" key="10">
    <source>
        <dbReference type="Pfam" id="PF20511"/>
    </source>
</evidence>
<dbReference type="GO" id="GO:0033591">
    <property type="term" value="P:response to L-ascorbic acid"/>
    <property type="evidence" value="ECO:0007669"/>
    <property type="project" value="UniProtKB-ARBA"/>
</dbReference>
<accession>A0A9P1DZI7</accession>
<dbReference type="FunFam" id="1.10.441.10:FF:000001">
    <property type="entry name" value="Mannose-6-phosphate isomerase"/>
    <property type="match status" value="1"/>
</dbReference>
<evidence type="ECO:0000256" key="7">
    <source>
        <dbReference type="ARBA" id="ARBA00023235"/>
    </source>
</evidence>
<dbReference type="InterPro" id="IPR018050">
    <property type="entry name" value="Pmannose_isomerase-type1_CS"/>
</dbReference>
<feature type="binding site" evidence="9">
    <location>
        <position position="133"/>
    </location>
    <ligand>
        <name>Zn(2+)</name>
        <dbReference type="ChEBI" id="CHEBI:29105"/>
    </ligand>
</feature>
<feature type="domain" description="Phosphomannose isomerase type I helical insertion" evidence="11">
    <location>
        <begin position="205"/>
        <end position="276"/>
    </location>
</feature>
<dbReference type="InterPro" id="IPR011051">
    <property type="entry name" value="RmlC_Cupin_sf"/>
</dbReference>
<dbReference type="NCBIfam" id="TIGR00218">
    <property type="entry name" value="manA"/>
    <property type="match status" value="1"/>
</dbReference>
<dbReference type="PANTHER" id="PTHR10309:SF0">
    <property type="entry name" value="MANNOSE-6-PHOSPHATE ISOMERASE"/>
    <property type="match status" value="1"/>
</dbReference>
<evidence type="ECO:0000313" key="12">
    <source>
        <dbReference type="EMBL" id="CAH9067172.1"/>
    </source>
</evidence>
<evidence type="ECO:0000256" key="3">
    <source>
        <dbReference type="ARBA" id="ARBA00010772"/>
    </source>
</evidence>
<dbReference type="OrthoDB" id="6605218at2759"/>
<dbReference type="EMBL" id="CAMAPE010000005">
    <property type="protein sequence ID" value="CAH9067172.1"/>
    <property type="molecule type" value="Genomic_DNA"/>
</dbReference>
<keyword evidence="13" id="KW-1185">Reference proteome</keyword>
<dbReference type="FunFam" id="2.60.120.10:FF:000044">
    <property type="entry name" value="Mannose-6-phosphate isomerase"/>
    <property type="match status" value="1"/>
</dbReference>
<dbReference type="GO" id="GO:0005829">
    <property type="term" value="C:cytosol"/>
    <property type="evidence" value="ECO:0007669"/>
    <property type="project" value="TreeGrafter"/>
</dbReference>
<evidence type="ECO:0000313" key="13">
    <source>
        <dbReference type="Proteomes" id="UP001152484"/>
    </source>
</evidence>
<feature type="binding site" evidence="9">
    <location>
        <position position="131"/>
    </location>
    <ligand>
        <name>Zn(2+)</name>
        <dbReference type="ChEBI" id="CHEBI:29105"/>
    </ligand>
</feature>
<evidence type="ECO:0000256" key="6">
    <source>
        <dbReference type="ARBA" id="ARBA00022833"/>
    </source>
</evidence>
<feature type="active site" evidence="8">
    <location>
        <position position="315"/>
    </location>
</feature>
<keyword evidence="5 9" id="KW-0479">Metal-binding</keyword>
<evidence type="ECO:0000256" key="4">
    <source>
        <dbReference type="ARBA" id="ARBA00011956"/>
    </source>
</evidence>
<feature type="binding site" evidence="9">
    <location>
        <position position="158"/>
    </location>
    <ligand>
        <name>Zn(2+)</name>
        <dbReference type="ChEBI" id="CHEBI:29105"/>
    </ligand>
</feature>
<feature type="binding site" evidence="9">
    <location>
        <position position="296"/>
    </location>
    <ligand>
        <name>Zn(2+)</name>
        <dbReference type="ChEBI" id="CHEBI:29105"/>
    </ligand>
</feature>
<dbReference type="GO" id="GO:0008270">
    <property type="term" value="F:zinc ion binding"/>
    <property type="evidence" value="ECO:0007669"/>
    <property type="project" value="InterPro"/>
</dbReference>
<dbReference type="InterPro" id="IPR001250">
    <property type="entry name" value="Man6P_Isoase-1"/>
</dbReference>
<dbReference type="GO" id="GO:0046686">
    <property type="term" value="P:response to cadmium ion"/>
    <property type="evidence" value="ECO:0007669"/>
    <property type="project" value="UniProtKB-ARBA"/>
</dbReference>
<gene>
    <name evidence="12" type="ORF">CEURO_LOCUS2486</name>
</gene>
<dbReference type="CDD" id="cd07011">
    <property type="entry name" value="cupin_PMI_type_I_N"/>
    <property type="match status" value="1"/>
</dbReference>
<dbReference type="Gene3D" id="2.60.120.10">
    <property type="entry name" value="Jelly Rolls"/>
    <property type="match status" value="2"/>
</dbReference>
<organism evidence="12 13">
    <name type="scientific">Cuscuta europaea</name>
    <name type="common">European dodder</name>
    <dbReference type="NCBI Taxonomy" id="41803"/>
    <lineage>
        <taxon>Eukaryota</taxon>
        <taxon>Viridiplantae</taxon>
        <taxon>Streptophyta</taxon>
        <taxon>Embryophyta</taxon>
        <taxon>Tracheophyta</taxon>
        <taxon>Spermatophyta</taxon>
        <taxon>Magnoliopsida</taxon>
        <taxon>eudicotyledons</taxon>
        <taxon>Gunneridae</taxon>
        <taxon>Pentapetalae</taxon>
        <taxon>asterids</taxon>
        <taxon>lamiids</taxon>
        <taxon>Solanales</taxon>
        <taxon>Convolvulaceae</taxon>
        <taxon>Cuscuteae</taxon>
        <taxon>Cuscuta</taxon>
        <taxon>Cuscuta subgen. Cuscuta</taxon>
    </lineage>
</organism>
<comment type="cofactor">
    <cofactor evidence="9">
        <name>Zn(2+)</name>
        <dbReference type="ChEBI" id="CHEBI:29105"/>
    </cofactor>
    <text evidence="9">Binds 1 zinc ion per subunit.</text>
</comment>
<evidence type="ECO:0000256" key="5">
    <source>
        <dbReference type="ARBA" id="ARBA00022723"/>
    </source>
</evidence>
<dbReference type="PROSITE" id="PS00966">
    <property type="entry name" value="PMI_I_2"/>
    <property type="match status" value="1"/>
</dbReference>
<dbReference type="PIRSF" id="PIRSF001480">
    <property type="entry name" value="Mannose-6-phosphate_isomerase"/>
    <property type="match status" value="1"/>
</dbReference>
<evidence type="ECO:0000256" key="1">
    <source>
        <dbReference type="ARBA" id="ARBA00000757"/>
    </source>
</evidence>
<proteinExistence type="inferred from homology"/>
<evidence type="ECO:0000259" key="11">
    <source>
        <dbReference type="Pfam" id="PF20512"/>
    </source>
</evidence>
<feature type="domain" description="Phosphomannose isomerase type I catalytic" evidence="10">
    <location>
        <begin position="16"/>
        <end position="172"/>
    </location>
</feature>
<dbReference type="InterPro" id="IPR046457">
    <property type="entry name" value="PMI_typeI_cat"/>
</dbReference>
<evidence type="ECO:0000256" key="9">
    <source>
        <dbReference type="PIRSR" id="PIRSR001480-2"/>
    </source>
</evidence>
<dbReference type="SUPFAM" id="SSF51182">
    <property type="entry name" value="RmlC-like cupins"/>
    <property type="match status" value="1"/>
</dbReference>
<dbReference type="PROSITE" id="PS00965">
    <property type="entry name" value="PMI_I_1"/>
    <property type="match status" value="1"/>
</dbReference>
<dbReference type="Pfam" id="PF20512">
    <property type="entry name" value="PMI_typeI_hel"/>
    <property type="match status" value="1"/>
</dbReference>
<dbReference type="Pfam" id="PF20511">
    <property type="entry name" value="PMI_typeI_cat"/>
    <property type="match status" value="1"/>
</dbReference>
<dbReference type="PRINTS" id="PR00714">
    <property type="entry name" value="MAN6PISMRASE"/>
</dbReference>
<keyword evidence="6 9" id="KW-0862">Zinc</keyword>
<dbReference type="GO" id="GO:0004476">
    <property type="term" value="F:mannose-6-phosphate isomerase activity"/>
    <property type="evidence" value="ECO:0007669"/>
    <property type="project" value="UniProtKB-EC"/>
</dbReference>
<sequence>METDGFSTTITEATQLVRLRCSVKNYDWGRIERESCVARLYSRNTGEEVREDIPYAELWMGTHDSGPAYVVASSDNGLTNGGVKEEKFSLTLKDWIQRNPTLVGEKVVQTWGPDLPFLFKVLSVAKALSIQAHPDKDLAARLHKEQPEVYKDANHKPEMALALTEFEALCGFVSFEELKLVVQTVPEIREIVGSGHVEEVLHESAHEVGERAKPILQSLFTTLMSASSDVISQALTKLISRLNVKNEERELTDKEQLILRLEKQYPSDVGVIAAFLFNHVKLSPGEALYLGANEPHAYLFGECIECMATSDNVVRAGLTPKDRDVKTLCSMLTYNQVFPKILKGDALSHYTKRYSPPFDEFEVDHCILPGLVTTVFPAAPGPSIFLVFTGEGTMTTRSSNEAVAEGDVLFVPANTNVTVSTATTGLSVFRAGVKSSF</sequence>
<evidence type="ECO:0000256" key="8">
    <source>
        <dbReference type="PIRSR" id="PIRSR001480-1"/>
    </source>
</evidence>
<dbReference type="InterPro" id="IPR016305">
    <property type="entry name" value="Mannose-6-P_Isomerase"/>
</dbReference>
<dbReference type="Gene3D" id="1.10.441.10">
    <property type="entry name" value="Phosphomannose Isomerase, domain 2"/>
    <property type="match status" value="1"/>
</dbReference>
<dbReference type="GO" id="GO:0010043">
    <property type="term" value="P:response to zinc ion"/>
    <property type="evidence" value="ECO:0007669"/>
    <property type="project" value="UniProtKB-ARBA"/>
</dbReference>
<reference evidence="12" key="1">
    <citation type="submission" date="2022-07" db="EMBL/GenBank/DDBJ databases">
        <authorList>
            <person name="Macas J."/>
            <person name="Novak P."/>
            <person name="Neumann P."/>
        </authorList>
    </citation>
    <scope>NUCLEOTIDE SEQUENCE</scope>
</reference>
<dbReference type="GO" id="GO:0009416">
    <property type="term" value="P:response to light stimulus"/>
    <property type="evidence" value="ECO:0007669"/>
    <property type="project" value="UniProtKB-ARBA"/>
</dbReference>
<dbReference type="Proteomes" id="UP001152484">
    <property type="component" value="Unassembled WGS sequence"/>
</dbReference>